<protein>
    <recommendedName>
        <fullName evidence="9">Dof zinc finger protein</fullName>
    </recommendedName>
</protein>
<feature type="compositionally biased region" description="Polar residues" evidence="10">
    <location>
        <begin position="71"/>
        <end position="86"/>
    </location>
</feature>
<dbReference type="EMBL" id="JACGWK010000007">
    <property type="protein sequence ID" value="KAL0343792.1"/>
    <property type="molecule type" value="Genomic_DNA"/>
</dbReference>
<feature type="domain" description="Dof-type" evidence="11">
    <location>
        <begin position="19"/>
        <end position="73"/>
    </location>
</feature>
<keyword evidence="6 9" id="KW-0804">Transcription</keyword>
<reference evidence="12" key="2">
    <citation type="journal article" date="2024" name="Plant">
        <title>Genomic evolution and insights into agronomic trait innovations of Sesamum species.</title>
        <authorList>
            <person name="Miao H."/>
            <person name="Wang L."/>
            <person name="Qu L."/>
            <person name="Liu H."/>
            <person name="Sun Y."/>
            <person name="Le M."/>
            <person name="Wang Q."/>
            <person name="Wei S."/>
            <person name="Zheng Y."/>
            <person name="Lin W."/>
            <person name="Duan Y."/>
            <person name="Cao H."/>
            <person name="Xiong S."/>
            <person name="Wang X."/>
            <person name="Wei L."/>
            <person name="Li C."/>
            <person name="Ma Q."/>
            <person name="Ju M."/>
            <person name="Zhao R."/>
            <person name="Li G."/>
            <person name="Mu C."/>
            <person name="Tian Q."/>
            <person name="Mei H."/>
            <person name="Zhang T."/>
            <person name="Gao T."/>
            <person name="Zhang H."/>
        </authorList>
    </citation>
    <scope>NUCLEOTIDE SEQUENCE</scope>
    <source>
        <strain evidence="12">G01</strain>
    </source>
</reference>
<keyword evidence="7 8" id="KW-0539">Nucleus</keyword>
<keyword evidence="5 8" id="KW-0238">DNA-binding</keyword>
<dbReference type="PROSITE" id="PS50884">
    <property type="entry name" value="ZF_DOF_2"/>
    <property type="match status" value="1"/>
</dbReference>
<evidence type="ECO:0000256" key="5">
    <source>
        <dbReference type="ARBA" id="ARBA00023125"/>
    </source>
</evidence>
<evidence type="ECO:0000256" key="1">
    <source>
        <dbReference type="ARBA" id="ARBA00022723"/>
    </source>
</evidence>
<evidence type="ECO:0000256" key="9">
    <source>
        <dbReference type="RuleBase" id="RU369094"/>
    </source>
</evidence>
<dbReference type="PANTHER" id="PTHR31992">
    <property type="entry name" value="DOF ZINC FINGER PROTEIN DOF1.4-RELATED"/>
    <property type="match status" value="1"/>
</dbReference>
<organism evidence="12">
    <name type="scientific">Sesamum angustifolium</name>
    <dbReference type="NCBI Taxonomy" id="2727405"/>
    <lineage>
        <taxon>Eukaryota</taxon>
        <taxon>Viridiplantae</taxon>
        <taxon>Streptophyta</taxon>
        <taxon>Embryophyta</taxon>
        <taxon>Tracheophyta</taxon>
        <taxon>Spermatophyta</taxon>
        <taxon>Magnoliopsida</taxon>
        <taxon>eudicotyledons</taxon>
        <taxon>Gunneridae</taxon>
        <taxon>Pentapetalae</taxon>
        <taxon>asterids</taxon>
        <taxon>lamiids</taxon>
        <taxon>Lamiales</taxon>
        <taxon>Pedaliaceae</taxon>
        <taxon>Sesamum</taxon>
    </lineage>
</organism>
<accession>A0AAW2NK46</accession>
<comment type="function">
    <text evidence="9">Transcription factor that binds specifically to a 5'-AA[AG]G-3' consensus core sequence.</text>
</comment>
<gene>
    <name evidence="12" type="ORF">Sangu_1266600</name>
</gene>
<keyword evidence="1 9" id="KW-0479">Metal-binding</keyword>
<evidence type="ECO:0000256" key="7">
    <source>
        <dbReference type="ARBA" id="ARBA00023242"/>
    </source>
</evidence>
<evidence type="ECO:0000259" key="11">
    <source>
        <dbReference type="PROSITE" id="PS50884"/>
    </source>
</evidence>
<evidence type="ECO:0000256" key="2">
    <source>
        <dbReference type="ARBA" id="ARBA00022771"/>
    </source>
</evidence>
<keyword evidence="4 9" id="KW-0805">Transcription regulation</keyword>
<dbReference type="GO" id="GO:0003700">
    <property type="term" value="F:DNA-binding transcription factor activity"/>
    <property type="evidence" value="ECO:0007669"/>
    <property type="project" value="UniProtKB-UniRule"/>
</dbReference>
<keyword evidence="2 8" id="KW-0863">Zinc-finger</keyword>
<proteinExistence type="predicted"/>
<dbReference type="AlphaFoldDB" id="A0AAW2NK46"/>
<reference evidence="12" key="1">
    <citation type="submission" date="2020-06" db="EMBL/GenBank/DDBJ databases">
        <authorList>
            <person name="Li T."/>
            <person name="Hu X."/>
            <person name="Zhang T."/>
            <person name="Song X."/>
            <person name="Zhang H."/>
            <person name="Dai N."/>
            <person name="Sheng W."/>
            <person name="Hou X."/>
            <person name="Wei L."/>
        </authorList>
    </citation>
    <scope>NUCLEOTIDE SEQUENCE</scope>
    <source>
        <strain evidence="12">G01</strain>
        <tissue evidence="12">Leaf</tissue>
    </source>
</reference>
<keyword evidence="3 9" id="KW-0862">Zinc</keyword>
<dbReference type="PANTHER" id="PTHR31992:SF313">
    <property type="entry name" value="DOF ZINC FINGER PROTEIN DOF5.7"/>
    <property type="match status" value="1"/>
</dbReference>
<evidence type="ECO:0000256" key="10">
    <source>
        <dbReference type="SAM" id="MobiDB-lite"/>
    </source>
</evidence>
<comment type="caution">
    <text evidence="12">The sequence shown here is derived from an EMBL/GenBank/DDBJ whole genome shotgun (WGS) entry which is preliminary data.</text>
</comment>
<dbReference type="GO" id="GO:0003677">
    <property type="term" value="F:DNA binding"/>
    <property type="evidence" value="ECO:0007669"/>
    <property type="project" value="UniProtKB-UniRule"/>
</dbReference>
<evidence type="ECO:0000313" key="12">
    <source>
        <dbReference type="EMBL" id="KAL0343792.1"/>
    </source>
</evidence>
<feature type="region of interest" description="Disordered" evidence="10">
    <location>
        <begin position="60"/>
        <end position="102"/>
    </location>
</feature>
<sequence length="301" mass="33925">MEQPTGAPQQQQQTSTPLKCPPCCASLDTKFRYFNNHSLAQPRHYCRTCKRQWTVGGNLRNIPFGGKTRNGKQTKASSSRCGNPRSQAPEPPLPLGEEHLQNSQSVTPVEEIIPQNLDTTMTQPVTDLPGEISPLSSYYFNDEISCLDAIQSLIQPEVTNQYVNAWTQFDSGTANMRILHEWDIQSMALEQALPDQLPRQIEPYQTHNHANNPSPYHLYNNSLVQPTWPTDPLTQDITNNFNFSTSDASVQNNFNGTITTVNVDEWLNFPPTSDPSPQDTEMDTTTVNVDEWLNFPEYGPQ</sequence>
<dbReference type="GO" id="GO:0005634">
    <property type="term" value="C:nucleus"/>
    <property type="evidence" value="ECO:0007669"/>
    <property type="project" value="UniProtKB-SubCell"/>
</dbReference>
<dbReference type="Pfam" id="PF02701">
    <property type="entry name" value="Zn_ribbon_Dof"/>
    <property type="match status" value="1"/>
</dbReference>
<dbReference type="InterPro" id="IPR003851">
    <property type="entry name" value="Znf_Dof"/>
</dbReference>
<comment type="subcellular location">
    <subcellularLocation>
        <location evidence="8 9">Nucleus</location>
    </subcellularLocation>
</comment>
<evidence type="ECO:0000256" key="8">
    <source>
        <dbReference type="PROSITE-ProRule" id="PRU00071"/>
    </source>
</evidence>
<dbReference type="InterPro" id="IPR045174">
    <property type="entry name" value="Dof"/>
</dbReference>
<evidence type="ECO:0000256" key="3">
    <source>
        <dbReference type="ARBA" id="ARBA00022833"/>
    </source>
</evidence>
<evidence type="ECO:0000256" key="6">
    <source>
        <dbReference type="ARBA" id="ARBA00023163"/>
    </source>
</evidence>
<name>A0AAW2NK46_9LAMI</name>
<dbReference type="GO" id="GO:0008270">
    <property type="term" value="F:zinc ion binding"/>
    <property type="evidence" value="ECO:0007669"/>
    <property type="project" value="UniProtKB-KW"/>
</dbReference>
<evidence type="ECO:0000256" key="4">
    <source>
        <dbReference type="ARBA" id="ARBA00023015"/>
    </source>
</evidence>